<gene>
    <name evidence="9" type="ORF">ABEG20_03305</name>
</gene>
<evidence type="ECO:0000256" key="6">
    <source>
        <dbReference type="SAM" id="SignalP"/>
    </source>
</evidence>
<dbReference type="CDD" id="cd08977">
    <property type="entry name" value="SusD"/>
    <property type="match status" value="1"/>
</dbReference>
<keyword evidence="4" id="KW-0472">Membrane</keyword>
<evidence type="ECO:0000256" key="3">
    <source>
        <dbReference type="ARBA" id="ARBA00022729"/>
    </source>
</evidence>
<dbReference type="EMBL" id="CP157485">
    <property type="protein sequence ID" value="XBO48624.1"/>
    <property type="molecule type" value="Genomic_DNA"/>
</dbReference>
<feature type="domain" description="SusD-like N-terminal" evidence="8">
    <location>
        <begin position="76"/>
        <end position="228"/>
    </location>
</feature>
<comment type="subcellular location">
    <subcellularLocation>
        <location evidence="1">Cell outer membrane</location>
    </subcellularLocation>
</comment>
<evidence type="ECO:0000256" key="5">
    <source>
        <dbReference type="ARBA" id="ARBA00023237"/>
    </source>
</evidence>
<reference evidence="9" key="1">
    <citation type="submission" date="2024-05" db="EMBL/GenBank/DDBJ databases">
        <authorList>
            <person name="Kim S."/>
            <person name="Heo J."/>
            <person name="Choi H."/>
            <person name="Choi Y."/>
            <person name="Kwon S.-W."/>
            <person name="Kim Y."/>
        </authorList>
    </citation>
    <scope>NUCLEOTIDE SEQUENCE</scope>
    <source>
        <strain evidence="9">KACC 23697</strain>
    </source>
</reference>
<evidence type="ECO:0000256" key="1">
    <source>
        <dbReference type="ARBA" id="ARBA00004442"/>
    </source>
</evidence>
<accession>A0AAU7K9B2</accession>
<dbReference type="Pfam" id="PF14322">
    <property type="entry name" value="SusD-like_3"/>
    <property type="match status" value="1"/>
</dbReference>
<dbReference type="SUPFAM" id="SSF48452">
    <property type="entry name" value="TPR-like"/>
    <property type="match status" value="1"/>
</dbReference>
<comment type="similarity">
    <text evidence="2">Belongs to the SusD family.</text>
</comment>
<dbReference type="GO" id="GO:0009279">
    <property type="term" value="C:cell outer membrane"/>
    <property type="evidence" value="ECO:0007669"/>
    <property type="project" value="UniProtKB-SubCell"/>
</dbReference>
<proteinExistence type="inferred from homology"/>
<dbReference type="Gene3D" id="1.25.40.390">
    <property type="match status" value="1"/>
</dbReference>
<organism evidence="9">
    <name type="scientific">Pedobacter sp. KACC 23697</name>
    <dbReference type="NCBI Taxonomy" id="3149230"/>
    <lineage>
        <taxon>Bacteria</taxon>
        <taxon>Pseudomonadati</taxon>
        <taxon>Bacteroidota</taxon>
        <taxon>Sphingobacteriia</taxon>
        <taxon>Sphingobacteriales</taxon>
        <taxon>Sphingobacteriaceae</taxon>
        <taxon>Pedobacter</taxon>
    </lineage>
</organism>
<dbReference type="InterPro" id="IPR011990">
    <property type="entry name" value="TPR-like_helical_dom_sf"/>
</dbReference>
<evidence type="ECO:0000313" key="9">
    <source>
        <dbReference type="EMBL" id="XBO48624.1"/>
    </source>
</evidence>
<dbReference type="Pfam" id="PF07980">
    <property type="entry name" value="SusD_RagB"/>
    <property type="match status" value="1"/>
</dbReference>
<protein>
    <submittedName>
        <fullName evidence="9">RagB/SusD family nutrient uptake outer membrane protein</fullName>
    </submittedName>
</protein>
<feature type="domain" description="RagB/SusD" evidence="7">
    <location>
        <begin position="310"/>
        <end position="462"/>
    </location>
</feature>
<dbReference type="RefSeq" id="WP_406825974.1">
    <property type="nucleotide sequence ID" value="NZ_CP157485.1"/>
</dbReference>
<name>A0AAU7K9B2_9SPHI</name>
<evidence type="ECO:0000256" key="2">
    <source>
        <dbReference type="ARBA" id="ARBA00006275"/>
    </source>
</evidence>
<evidence type="ECO:0000259" key="8">
    <source>
        <dbReference type="Pfam" id="PF14322"/>
    </source>
</evidence>
<dbReference type="InterPro" id="IPR033985">
    <property type="entry name" value="SusD-like_N"/>
</dbReference>
<dbReference type="AlphaFoldDB" id="A0AAU7K9B2"/>
<feature type="signal peptide" evidence="6">
    <location>
        <begin position="1"/>
        <end position="25"/>
    </location>
</feature>
<feature type="chain" id="PRO_5043817763" evidence="6">
    <location>
        <begin position="26"/>
        <end position="463"/>
    </location>
</feature>
<dbReference type="InterPro" id="IPR012944">
    <property type="entry name" value="SusD_RagB_dom"/>
</dbReference>
<keyword evidence="3 6" id="KW-0732">Signal</keyword>
<dbReference type="PROSITE" id="PS51257">
    <property type="entry name" value="PROKAR_LIPOPROTEIN"/>
    <property type="match status" value="1"/>
</dbReference>
<keyword evidence="5" id="KW-0998">Cell outer membrane</keyword>
<evidence type="ECO:0000259" key="7">
    <source>
        <dbReference type="Pfam" id="PF07980"/>
    </source>
</evidence>
<evidence type="ECO:0000256" key="4">
    <source>
        <dbReference type="ARBA" id="ARBA00023136"/>
    </source>
</evidence>
<sequence length="463" mass="51200">MKINYIFFKKIMALGLVLIAMSSCKKFVEVDLASNLIAKEDAFNSDNSATSATLSLYSYYSTVDHLRYSTWFGGLMADELQNTTSNADLIQFSQNVVAPTNTNPTSYIWSYPYQTIRYCNLILDGISRSTGMTTPVKNQLSGEAKFFRALMYFNLVNFYGGVPITSEVNELDNAFKPRATVAEVYAQVLNDLKDAQNLLPTTYVGSSAALKVRVNKWAATALLAKVYLYNKDYVNAEAEATKVIGSGTYNMATLSNAFINTSSETILQLSTLFGASAFSTYRTTSSAANVAPPAYVLYNNFTKDFELNDNRKTSWVDSTTFNAVKYYRINKYKVQTATAATLGNEYTVFLRLGEQYLIRAEARAQQSNISGSQSDINVIRTRAGLGNTTAATQSALLTAIAKERKLELFGEYANRWFDLKRTGTADAVLGALKPTWKTTAQLLPIGADQILLNNKLTQNPGYN</sequence>